<dbReference type="EMBL" id="JABMIG020000193">
    <property type="protein sequence ID" value="KAL3786495.1"/>
    <property type="molecule type" value="Genomic_DNA"/>
</dbReference>
<proteinExistence type="predicted"/>
<organism evidence="1 2">
    <name type="scientific">Cyclotella cryptica</name>
    <dbReference type="NCBI Taxonomy" id="29204"/>
    <lineage>
        <taxon>Eukaryota</taxon>
        <taxon>Sar</taxon>
        <taxon>Stramenopiles</taxon>
        <taxon>Ochrophyta</taxon>
        <taxon>Bacillariophyta</taxon>
        <taxon>Coscinodiscophyceae</taxon>
        <taxon>Thalassiosirophycidae</taxon>
        <taxon>Stephanodiscales</taxon>
        <taxon>Stephanodiscaceae</taxon>
        <taxon>Cyclotella</taxon>
    </lineage>
</organism>
<accession>A0ABD3PJ90</accession>
<dbReference type="Proteomes" id="UP001516023">
    <property type="component" value="Unassembled WGS sequence"/>
</dbReference>
<keyword evidence="2" id="KW-1185">Reference proteome</keyword>
<reference evidence="1 2" key="1">
    <citation type="journal article" date="2020" name="G3 (Bethesda)">
        <title>Improved Reference Genome for Cyclotella cryptica CCMP332, a Model for Cell Wall Morphogenesis, Salinity Adaptation, and Lipid Production in Diatoms (Bacillariophyta).</title>
        <authorList>
            <person name="Roberts W.R."/>
            <person name="Downey K.M."/>
            <person name="Ruck E.C."/>
            <person name="Traller J.C."/>
            <person name="Alverson A.J."/>
        </authorList>
    </citation>
    <scope>NUCLEOTIDE SEQUENCE [LARGE SCALE GENOMIC DNA]</scope>
    <source>
        <strain evidence="1 2">CCMP332</strain>
    </source>
</reference>
<dbReference type="Gene3D" id="3.20.20.140">
    <property type="entry name" value="Metal-dependent hydrolases"/>
    <property type="match status" value="1"/>
</dbReference>
<dbReference type="AlphaFoldDB" id="A0ABD3PJ90"/>
<evidence type="ECO:0000313" key="1">
    <source>
        <dbReference type="EMBL" id="KAL3786495.1"/>
    </source>
</evidence>
<name>A0ABD3PJ90_9STRA</name>
<sequence length="299" mass="34511">MPSDHSKTVCRNKQRGRLFHDRDYHVHLGGAIPYWLIAQWIDNDQLSTDDDIFDLVAASKCGHAPIIKVSDAIKKYRRRDDDRTPISKLLFLSTYNNPKYTSLPTFLTMYRAYSKRHLLREYAQTIARGEYIHTHADVRVSLPVPNEHSNDITSKESPFEYAIRAMEEMVHFQNSLLPTQRLFITIPRQTFSIHKNKDYFDAFVEILSKSITESDCKPTSLPMTEKQQPAFDFAGQPLSVTQTIELLAKLRDTFPRAFICYHHGEVCPGIPFNDRVKDTLDLLPYVNRIGHRLCLGLAV</sequence>
<evidence type="ECO:0000313" key="2">
    <source>
        <dbReference type="Proteomes" id="UP001516023"/>
    </source>
</evidence>
<protein>
    <submittedName>
        <fullName evidence="1">Uncharacterized protein</fullName>
    </submittedName>
</protein>
<gene>
    <name evidence="1" type="ORF">HJC23_010661</name>
</gene>
<comment type="caution">
    <text evidence="1">The sequence shown here is derived from an EMBL/GenBank/DDBJ whole genome shotgun (WGS) entry which is preliminary data.</text>
</comment>